<sequence length="292" mass="33026">MSVEEISHAMEDKEEQMDLQDGTRWPSVNDVGGKNEPEGEVDGGQSKKRSLQRSESSRRESTKSLQRDRLKRNAQLFNNKTAMLCYAQDCQPKTITANARVERKRFKFLPRLTEFLRGRSDEERVEAMETEGLEHEEMAFSSSSPFRTPMLGPLKKVLDKQKEIRERYRSPTHIKRSDSDGWAVEEKQQAILPAQQLSGSRGKKAASGNTALSQQLKDKRSSSSQPGGRSSRLWDLLHADLEKKKYETEQQEALISLAASQDNMGDAYTLLPLKKRSSSLAWACGLQCRGGF</sequence>
<protein>
    <submittedName>
        <fullName evidence="2">Uncharacterized protein</fullName>
    </submittedName>
</protein>
<organism evidence="2">
    <name type="scientific">Guillardia theta</name>
    <name type="common">Cryptophyte</name>
    <name type="synonym">Cryptomonas phi</name>
    <dbReference type="NCBI Taxonomy" id="55529"/>
    <lineage>
        <taxon>Eukaryota</taxon>
        <taxon>Cryptophyceae</taxon>
        <taxon>Pyrenomonadales</taxon>
        <taxon>Geminigeraceae</taxon>
        <taxon>Guillardia</taxon>
    </lineage>
</organism>
<evidence type="ECO:0000256" key="1">
    <source>
        <dbReference type="SAM" id="MobiDB-lite"/>
    </source>
</evidence>
<dbReference type="EMBL" id="HBKN01007263">
    <property type="protein sequence ID" value="CAE2263995.1"/>
    <property type="molecule type" value="Transcribed_RNA"/>
</dbReference>
<gene>
    <name evidence="2" type="ORF">GTHE00462_LOCUS5792</name>
</gene>
<feature type="region of interest" description="Disordered" evidence="1">
    <location>
        <begin position="193"/>
        <end position="231"/>
    </location>
</feature>
<feature type="compositionally biased region" description="Low complexity" evidence="1">
    <location>
        <begin position="222"/>
        <end position="231"/>
    </location>
</feature>
<evidence type="ECO:0000313" key="2">
    <source>
        <dbReference type="EMBL" id="CAE2263995.1"/>
    </source>
</evidence>
<name>A0A7S4JHV1_GUITH</name>
<dbReference type="AlphaFoldDB" id="A0A7S4JHV1"/>
<reference evidence="2" key="1">
    <citation type="submission" date="2021-01" db="EMBL/GenBank/DDBJ databases">
        <authorList>
            <person name="Corre E."/>
            <person name="Pelletier E."/>
            <person name="Niang G."/>
            <person name="Scheremetjew M."/>
            <person name="Finn R."/>
            <person name="Kale V."/>
            <person name="Holt S."/>
            <person name="Cochrane G."/>
            <person name="Meng A."/>
            <person name="Brown T."/>
            <person name="Cohen L."/>
        </authorList>
    </citation>
    <scope>NUCLEOTIDE SEQUENCE</scope>
    <source>
        <strain evidence="2">CCMP 2712</strain>
    </source>
</reference>
<accession>A0A7S4JHV1</accession>
<feature type="compositionally biased region" description="Basic and acidic residues" evidence="1">
    <location>
        <begin position="1"/>
        <end position="11"/>
    </location>
</feature>
<feature type="compositionally biased region" description="Basic and acidic residues" evidence="1">
    <location>
        <begin position="55"/>
        <end position="68"/>
    </location>
</feature>
<proteinExistence type="predicted"/>
<feature type="region of interest" description="Disordered" evidence="1">
    <location>
        <begin position="1"/>
        <end position="73"/>
    </location>
</feature>